<dbReference type="Proteomes" id="UP001165498">
    <property type="component" value="Unassembled WGS sequence"/>
</dbReference>
<dbReference type="InterPro" id="IPR023753">
    <property type="entry name" value="FAD/NAD-binding_dom"/>
</dbReference>
<evidence type="ECO:0000256" key="2">
    <source>
        <dbReference type="ARBA" id="ARBA00023002"/>
    </source>
</evidence>
<reference evidence="4" key="1">
    <citation type="submission" date="2022-07" db="EMBL/GenBank/DDBJ databases">
        <title>Tahibacter sp., a new gammaproteobacterium isolated from the silt sample collected at pig farm.</title>
        <authorList>
            <person name="Chen H."/>
        </authorList>
    </citation>
    <scope>NUCLEOTIDE SEQUENCE</scope>
    <source>
        <strain evidence="4">P2K</strain>
    </source>
</reference>
<keyword evidence="2" id="KW-0560">Oxidoreductase</keyword>
<dbReference type="InterPro" id="IPR036188">
    <property type="entry name" value="FAD/NAD-bd_sf"/>
</dbReference>
<dbReference type="Pfam" id="PF07992">
    <property type="entry name" value="Pyr_redox_2"/>
    <property type="match status" value="1"/>
</dbReference>
<protein>
    <submittedName>
        <fullName evidence="4">NAD(P)/FAD-dependent oxidoreductase</fullName>
    </submittedName>
</protein>
<accession>A0ABT1QRT4</accession>
<feature type="domain" description="FAD/NAD(P)-binding" evidence="3">
    <location>
        <begin position="4"/>
        <end position="280"/>
    </location>
</feature>
<evidence type="ECO:0000313" key="4">
    <source>
        <dbReference type="EMBL" id="MCQ4164994.1"/>
    </source>
</evidence>
<dbReference type="SUPFAM" id="SSF51905">
    <property type="entry name" value="FAD/NAD(P)-binding domain"/>
    <property type="match status" value="2"/>
</dbReference>
<name>A0ABT1QRT4_9GAMM</name>
<dbReference type="RefSeq" id="WP_255914037.1">
    <property type="nucleotide sequence ID" value="NZ_JANFQO010000007.1"/>
</dbReference>
<dbReference type="InterPro" id="IPR050097">
    <property type="entry name" value="Ferredoxin-NADP_redctase_2"/>
</dbReference>
<evidence type="ECO:0000256" key="1">
    <source>
        <dbReference type="ARBA" id="ARBA00022630"/>
    </source>
</evidence>
<evidence type="ECO:0000259" key="3">
    <source>
        <dbReference type="Pfam" id="PF07992"/>
    </source>
</evidence>
<evidence type="ECO:0000313" key="5">
    <source>
        <dbReference type="Proteomes" id="UP001165498"/>
    </source>
</evidence>
<organism evidence="4 5">
    <name type="scientific">Tahibacter harae</name>
    <dbReference type="NCBI Taxonomy" id="2963937"/>
    <lineage>
        <taxon>Bacteria</taxon>
        <taxon>Pseudomonadati</taxon>
        <taxon>Pseudomonadota</taxon>
        <taxon>Gammaproteobacteria</taxon>
        <taxon>Lysobacterales</taxon>
        <taxon>Rhodanobacteraceae</taxon>
        <taxon>Tahibacter</taxon>
    </lineage>
</organism>
<comment type="caution">
    <text evidence="4">The sequence shown here is derived from an EMBL/GenBank/DDBJ whole genome shotgun (WGS) entry which is preliminary data.</text>
</comment>
<dbReference type="PRINTS" id="PR00368">
    <property type="entry name" value="FADPNR"/>
</dbReference>
<keyword evidence="1" id="KW-0285">Flavoprotein</keyword>
<dbReference type="PANTHER" id="PTHR48105">
    <property type="entry name" value="THIOREDOXIN REDUCTASE 1-RELATED-RELATED"/>
    <property type="match status" value="1"/>
</dbReference>
<proteinExistence type="predicted"/>
<dbReference type="PRINTS" id="PR00469">
    <property type="entry name" value="PNDRDTASEII"/>
</dbReference>
<sequence length="307" mass="31871">MTPYDALIVGGSYAGLAAGLILARARRRILIADAGAPRNHVARHAHGVLAQDGRPGHEILAAARAQLAAYPGVSWLAQEVTAACGSDGDFRLHAADGTAWRSRKLLLASGVTDTLPDIPGLAECWGASVLHCPYCHGYEIGGGAIGVLNATPHAALHAQLIADWGEVTLFTQGADVIDAEQRAQLTRRRIALETVPVRRAEGQGRQLSGLHLADGRRVPLRALFVAVQTNPRGALPGLLGCALESTPQGSILQTDAQKQTSIAGVYAAGDAALARSNITLAAADGVNAAVALHHALIATDDPARRLA</sequence>
<keyword evidence="5" id="KW-1185">Reference proteome</keyword>
<dbReference type="EMBL" id="JANFQO010000007">
    <property type="protein sequence ID" value="MCQ4164994.1"/>
    <property type="molecule type" value="Genomic_DNA"/>
</dbReference>
<gene>
    <name evidence="4" type="ORF">NM961_09760</name>
</gene>
<dbReference type="Gene3D" id="3.50.50.60">
    <property type="entry name" value="FAD/NAD(P)-binding domain"/>
    <property type="match status" value="2"/>
</dbReference>